<reference evidence="11" key="4">
    <citation type="submission" date="2025-04" db="UniProtKB">
        <authorList>
            <consortium name="RefSeq"/>
        </authorList>
    </citation>
    <scope>IDENTIFICATION</scope>
    <source>
        <tissue evidence="11">Leaf</tissue>
    </source>
</reference>
<feature type="transmembrane region" description="Helical" evidence="6">
    <location>
        <begin position="38"/>
        <end position="58"/>
    </location>
</feature>
<evidence type="ECO:0000313" key="9">
    <source>
        <dbReference type="Proteomes" id="UP000197138"/>
    </source>
</evidence>
<name>A0A218WT53_PUNGR</name>
<dbReference type="GO" id="GO:0016020">
    <property type="term" value="C:membrane"/>
    <property type="evidence" value="ECO:0007669"/>
    <property type="project" value="UniProtKB-SubCell"/>
</dbReference>
<accession>A0A218WT53</accession>
<dbReference type="AlphaFoldDB" id="A0A218WT53"/>
<dbReference type="RefSeq" id="XP_031402759.1">
    <property type="nucleotide sequence ID" value="XM_031546899.1"/>
</dbReference>
<evidence type="ECO:0000313" key="10">
    <source>
        <dbReference type="Proteomes" id="UP000515151"/>
    </source>
</evidence>
<dbReference type="Proteomes" id="UP000515151">
    <property type="component" value="Chromosome 6"/>
</dbReference>
<dbReference type="InterPro" id="IPR037185">
    <property type="entry name" value="EmrE-like"/>
</dbReference>
<feature type="transmembrane region" description="Helical" evidence="6">
    <location>
        <begin position="98"/>
        <end position="118"/>
    </location>
</feature>
<feature type="domain" description="EamA" evidence="7">
    <location>
        <begin position="181"/>
        <end position="316"/>
    </location>
</feature>
<dbReference type="Proteomes" id="UP000197138">
    <property type="component" value="Unassembled WGS sequence"/>
</dbReference>
<dbReference type="Pfam" id="PF00892">
    <property type="entry name" value="EamA"/>
    <property type="match status" value="2"/>
</dbReference>
<keyword evidence="3 6" id="KW-0812">Transmembrane</keyword>
<dbReference type="GO" id="GO:0022857">
    <property type="term" value="F:transmembrane transporter activity"/>
    <property type="evidence" value="ECO:0007669"/>
    <property type="project" value="InterPro"/>
</dbReference>
<feature type="transmembrane region" description="Helical" evidence="6">
    <location>
        <begin position="176"/>
        <end position="196"/>
    </location>
</feature>
<feature type="transmembrane region" description="Helical" evidence="6">
    <location>
        <begin position="208"/>
        <end position="236"/>
    </location>
</feature>
<dbReference type="InterPro" id="IPR000620">
    <property type="entry name" value="EamA_dom"/>
</dbReference>
<evidence type="ECO:0000256" key="5">
    <source>
        <dbReference type="ARBA" id="ARBA00023136"/>
    </source>
</evidence>
<reference evidence="8" key="2">
    <citation type="submission" date="2017-06" db="EMBL/GenBank/DDBJ databases">
        <title>The pomegranate genome and the genomics of punicalagin biosynthesis.</title>
        <authorList>
            <person name="Xu C."/>
        </authorList>
    </citation>
    <scope>NUCLEOTIDE SEQUENCE [LARGE SCALE GENOMIC DNA]</scope>
    <source>
        <tissue evidence="8">Fresh leaf</tissue>
    </source>
</reference>
<dbReference type="SUPFAM" id="SSF103481">
    <property type="entry name" value="Multidrug resistance efflux transporter EmrE"/>
    <property type="match status" value="2"/>
</dbReference>
<evidence type="ECO:0000256" key="6">
    <source>
        <dbReference type="RuleBase" id="RU363077"/>
    </source>
</evidence>
<feature type="transmembrane region" description="Helical" evidence="6">
    <location>
        <begin position="242"/>
        <end position="266"/>
    </location>
</feature>
<protein>
    <recommendedName>
        <fullName evidence="6">WAT1-related protein</fullName>
    </recommendedName>
</protein>
<keyword evidence="10" id="KW-1185">Reference proteome</keyword>
<comment type="subcellular location">
    <subcellularLocation>
        <location evidence="1 6">Membrane</location>
        <topology evidence="1 6">Multi-pass membrane protein</topology>
    </subcellularLocation>
</comment>
<reference evidence="9" key="1">
    <citation type="journal article" date="2017" name="Plant J.">
        <title>The pomegranate (Punica granatum L.) genome and the genomics of punicalagin biosynthesis.</title>
        <authorList>
            <person name="Qin G."/>
            <person name="Xu C."/>
            <person name="Ming R."/>
            <person name="Tang H."/>
            <person name="Guyot R."/>
            <person name="Kramer E.M."/>
            <person name="Hu Y."/>
            <person name="Yi X."/>
            <person name="Qi Y."/>
            <person name="Xu X."/>
            <person name="Gao Z."/>
            <person name="Pan H."/>
            <person name="Jian J."/>
            <person name="Tian Y."/>
            <person name="Yue Z."/>
            <person name="Xu Y."/>
        </authorList>
    </citation>
    <scope>NUCLEOTIDE SEQUENCE [LARGE SCALE GENOMIC DNA]</scope>
    <source>
        <strain evidence="9">cv. Dabenzi</strain>
    </source>
</reference>
<gene>
    <name evidence="11" type="primary">LOC116212344</name>
    <name evidence="8" type="ORF">CDL15_Pgr009679</name>
</gene>
<feature type="transmembrane region" description="Helical" evidence="6">
    <location>
        <begin position="298"/>
        <end position="317"/>
    </location>
</feature>
<proteinExistence type="inferred from homology"/>
<keyword evidence="5 6" id="KW-0472">Membrane</keyword>
<comment type="similarity">
    <text evidence="2 6">Belongs to the drug/metabolite transporter (DMT) superfamily. Plant drug/metabolite exporter (P-DME) (TC 2.A.7.4) family.</text>
</comment>
<reference evidence="10" key="3">
    <citation type="journal article" date="2020" name="Plant Biotechnol. J.">
        <title>The pomegranate (Punica granatum L.) draft genome dissects genetic divergence between soft- and hard-seeded cultivars.</title>
        <authorList>
            <person name="Luo X."/>
            <person name="Li H."/>
            <person name="Wu Z."/>
            <person name="Yao W."/>
            <person name="Zhao P."/>
            <person name="Cao D."/>
            <person name="Yu H."/>
            <person name="Li K."/>
            <person name="Poudel K."/>
            <person name="Zhao D."/>
            <person name="Zhang F."/>
            <person name="Xia X."/>
            <person name="Chen L."/>
            <person name="Wang Q."/>
            <person name="Jing D."/>
            <person name="Cao S."/>
        </authorList>
    </citation>
    <scope>NUCLEOTIDE SEQUENCE [LARGE SCALE GENOMIC DNA]</scope>
</reference>
<feature type="transmembrane region" description="Helical" evidence="6">
    <location>
        <begin position="273"/>
        <end position="292"/>
    </location>
</feature>
<dbReference type="GeneID" id="116212344"/>
<keyword evidence="4 6" id="KW-1133">Transmembrane helix</keyword>
<dbReference type="EMBL" id="MTKT01003224">
    <property type="protein sequence ID" value="OWM76034.1"/>
    <property type="molecule type" value="Genomic_DNA"/>
</dbReference>
<feature type="transmembrane region" description="Helical" evidence="6">
    <location>
        <begin position="70"/>
        <end position="92"/>
    </location>
</feature>
<evidence type="ECO:0000256" key="2">
    <source>
        <dbReference type="ARBA" id="ARBA00007635"/>
    </source>
</evidence>
<dbReference type="InterPro" id="IPR030184">
    <property type="entry name" value="WAT1-related"/>
</dbReference>
<evidence type="ECO:0000313" key="8">
    <source>
        <dbReference type="EMBL" id="OWM76034.1"/>
    </source>
</evidence>
<feature type="domain" description="EamA" evidence="7">
    <location>
        <begin position="22"/>
        <end position="148"/>
    </location>
</feature>
<dbReference type="OrthoDB" id="1728340at2759"/>
<organism evidence="8 9">
    <name type="scientific">Punica granatum</name>
    <name type="common">Pomegranate</name>
    <dbReference type="NCBI Taxonomy" id="22663"/>
    <lineage>
        <taxon>Eukaryota</taxon>
        <taxon>Viridiplantae</taxon>
        <taxon>Streptophyta</taxon>
        <taxon>Embryophyta</taxon>
        <taxon>Tracheophyta</taxon>
        <taxon>Spermatophyta</taxon>
        <taxon>Magnoliopsida</taxon>
        <taxon>eudicotyledons</taxon>
        <taxon>Gunneridae</taxon>
        <taxon>Pentapetalae</taxon>
        <taxon>rosids</taxon>
        <taxon>malvids</taxon>
        <taxon>Myrtales</taxon>
        <taxon>Lythraceae</taxon>
        <taxon>Punica</taxon>
    </lineage>
</organism>
<sequence length="351" mass="37996">MKEIAGPTVGMVMAECAQVGLMIVSKAAMSRGMSNPIFIFYSNAFAALILLPASLLYHRRTQLPPLSFSVVSQLFLLGLLGCLAQIFGYAGINYSSPTLGTAMLNLVPGFTFVLAIIFRMERLDWRRASALAKSVGTFVSIAGAFVITFYKGPALIARSPSLSFNSHLLLSVQPNWVLGGLLLAADCVMGSAWLILQVVVLKKYPAELIVVFFYCFFVAIQSAIISLCVEGVSSAWSLKSRIWLISVLYSGIFGSAFQVGVCTWCLHRTGPVFVSMFKPVGIAIAVVAGVIFLGDTFYLGSLLGSCIIVIGFYSVVWGKANEEKVRIDSQVGVVQPNSRKVPLLETIFEEI</sequence>
<evidence type="ECO:0000256" key="1">
    <source>
        <dbReference type="ARBA" id="ARBA00004141"/>
    </source>
</evidence>
<evidence type="ECO:0000256" key="3">
    <source>
        <dbReference type="ARBA" id="ARBA00022692"/>
    </source>
</evidence>
<dbReference type="PANTHER" id="PTHR31218">
    <property type="entry name" value="WAT1-RELATED PROTEIN"/>
    <property type="match status" value="1"/>
</dbReference>
<evidence type="ECO:0000313" key="11">
    <source>
        <dbReference type="RefSeq" id="XP_031402759.1"/>
    </source>
</evidence>
<evidence type="ECO:0000259" key="7">
    <source>
        <dbReference type="Pfam" id="PF00892"/>
    </source>
</evidence>
<feature type="transmembrane region" description="Helical" evidence="6">
    <location>
        <begin position="130"/>
        <end position="150"/>
    </location>
</feature>
<evidence type="ECO:0000256" key="4">
    <source>
        <dbReference type="ARBA" id="ARBA00022989"/>
    </source>
</evidence>